<dbReference type="InterPro" id="IPR001810">
    <property type="entry name" value="F-box_dom"/>
</dbReference>
<dbReference type="EMBL" id="LT554361">
    <property type="protein sequence ID" value="SAM04359.1"/>
    <property type="molecule type" value="Genomic_DNA"/>
</dbReference>
<dbReference type="Gene3D" id="1.20.1280.50">
    <property type="match status" value="1"/>
</dbReference>
<accession>A0A163MFA3</accession>
<organism evidence="2">
    <name type="scientific">Absidia glauca</name>
    <name type="common">Pin mould</name>
    <dbReference type="NCBI Taxonomy" id="4829"/>
    <lineage>
        <taxon>Eukaryota</taxon>
        <taxon>Fungi</taxon>
        <taxon>Fungi incertae sedis</taxon>
        <taxon>Mucoromycota</taxon>
        <taxon>Mucoromycotina</taxon>
        <taxon>Mucoromycetes</taxon>
        <taxon>Mucorales</taxon>
        <taxon>Cunninghamellaceae</taxon>
        <taxon>Absidia</taxon>
    </lineage>
</organism>
<dbReference type="PROSITE" id="PS50181">
    <property type="entry name" value="FBOX"/>
    <property type="match status" value="1"/>
</dbReference>
<dbReference type="SUPFAM" id="SSF81383">
    <property type="entry name" value="F-box domain"/>
    <property type="match status" value="1"/>
</dbReference>
<proteinExistence type="predicted"/>
<evidence type="ECO:0000313" key="3">
    <source>
        <dbReference type="Proteomes" id="UP000078561"/>
    </source>
</evidence>
<evidence type="ECO:0000313" key="2">
    <source>
        <dbReference type="EMBL" id="SAM04359.1"/>
    </source>
</evidence>
<name>A0A163MFA3_ABSGL</name>
<protein>
    <recommendedName>
        <fullName evidence="1">F-box domain-containing protein</fullName>
    </recommendedName>
</protein>
<keyword evidence="3" id="KW-1185">Reference proteome</keyword>
<sequence length="216" mass="24827">MTLLSSLPVEIVSNIFLYLSIQDLARLERTCRCFQSWTLYEIDRRIKTCSLHEDWDILIHLGQVVVTPARFDIQTKKVFYSVPMDPIRIKAMYDHRRQIHCALSFASNKKRTYDGLQIIVKEGMKEGITEQVDVQGHDGCELHASLTKLQRLPPPSIYPPPQQPHQEDQIPATILAPLPLVYTIQVDELSLPLSKLICIDAWPMCEEDSHQHGIRS</sequence>
<evidence type="ECO:0000259" key="1">
    <source>
        <dbReference type="PROSITE" id="PS50181"/>
    </source>
</evidence>
<dbReference type="OrthoDB" id="2153609at2759"/>
<dbReference type="CDD" id="cd09917">
    <property type="entry name" value="F-box_SF"/>
    <property type="match status" value="1"/>
</dbReference>
<gene>
    <name evidence="2" type="primary">ABSGL_10220.1 scaffold 11814</name>
</gene>
<dbReference type="InParanoid" id="A0A163MFA3"/>
<dbReference type="OMA" id="GCELHAS"/>
<dbReference type="AlphaFoldDB" id="A0A163MFA3"/>
<feature type="domain" description="F-box" evidence="1">
    <location>
        <begin position="1"/>
        <end position="49"/>
    </location>
</feature>
<dbReference type="Pfam" id="PF12937">
    <property type="entry name" value="F-box-like"/>
    <property type="match status" value="1"/>
</dbReference>
<dbReference type="InterPro" id="IPR036047">
    <property type="entry name" value="F-box-like_dom_sf"/>
</dbReference>
<dbReference type="Proteomes" id="UP000078561">
    <property type="component" value="Unassembled WGS sequence"/>
</dbReference>
<reference evidence="2" key="1">
    <citation type="submission" date="2016-04" db="EMBL/GenBank/DDBJ databases">
        <authorList>
            <person name="Evans L.H."/>
            <person name="Alamgir A."/>
            <person name="Owens N."/>
            <person name="Weber N.D."/>
            <person name="Virtaneva K."/>
            <person name="Barbian K."/>
            <person name="Babar A."/>
            <person name="Rosenke K."/>
        </authorList>
    </citation>
    <scope>NUCLEOTIDE SEQUENCE [LARGE SCALE GENOMIC DNA]</scope>
    <source>
        <strain evidence="2">CBS 101.48</strain>
    </source>
</reference>